<comment type="caution">
    <text evidence="1">The sequence shown here is derived from an EMBL/GenBank/DDBJ whole genome shotgun (WGS) entry which is preliminary data.</text>
</comment>
<sequence length="71" mass="7443">MLVECSRCPAQDQGCEGCLVTALFEGVPLPLDAKERAGVGAFLQAGLVSRSEAETLVARRDAVPLSRRAVG</sequence>
<gene>
    <name evidence="1" type="ORF">GCM10025862_14340</name>
</gene>
<dbReference type="Proteomes" id="UP001157109">
    <property type="component" value="Unassembled WGS sequence"/>
</dbReference>
<protein>
    <submittedName>
        <fullName evidence="1">Uncharacterized protein</fullName>
    </submittedName>
</protein>
<dbReference type="EMBL" id="BSUJ01000001">
    <property type="protein sequence ID" value="GMA19413.1"/>
    <property type="molecule type" value="Genomic_DNA"/>
</dbReference>
<dbReference type="RefSeq" id="WP_241444772.1">
    <property type="nucleotide sequence ID" value="NZ_BSUJ01000001.1"/>
</dbReference>
<organism evidence="1 2">
    <name type="scientific">Arsenicicoccus piscis</name>
    <dbReference type="NCBI Taxonomy" id="673954"/>
    <lineage>
        <taxon>Bacteria</taxon>
        <taxon>Bacillati</taxon>
        <taxon>Actinomycetota</taxon>
        <taxon>Actinomycetes</taxon>
        <taxon>Micrococcales</taxon>
        <taxon>Intrasporangiaceae</taxon>
        <taxon>Arsenicicoccus</taxon>
    </lineage>
</organism>
<reference evidence="2" key="1">
    <citation type="journal article" date="2019" name="Int. J. Syst. Evol. Microbiol.">
        <title>The Global Catalogue of Microorganisms (GCM) 10K type strain sequencing project: providing services to taxonomists for standard genome sequencing and annotation.</title>
        <authorList>
            <consortium name="The Broad Institute Genomics Platform"/>
            <consortium name="The Broad Institute Genome Sequencing Center for Infectious Disease"/>
            <person name="Wu L."/>
            <person name="Ma J."/>
        </authorList>
    </citation>
    <scope>NUCLEOTIDE SEQUENCE [LARGE SCALE GENOMIC DNA]</scope>
    <source>
        <strain evidence="2">NBRC 105830</strain>
    </source>
</reference>
<evidence type="ECO:0000313" key="1">
    <source>
        <dbReference type="EMBL" id="GMA19413.1"/>
    </source>
</evidence>
<evidence type="ECO:0000313" key="2">
    <source>
        <dbReference type="Proteomes" id="UP001157109"/>
    </source>
</evidence>
<proteinExistence type="predicted"/>
<name>A0ABQ6HMU8_9MICO</name>
<keyword evidence="2" id="KW-1185">Reference proteome</keyword>
<accession>A0ABQ6HMU8</accession>